<evidence type="ECO:0000256" key="3">
    <source>
        <dbReference type="ARBA" id="ARBA00023125"/>
    </source>
</evidence>
<dbReference type="GO" id="GO:2000142">
    <property type="term" value="P:regulation of DNA-templated transcription initiation"/>
    <property type="evidence" value="ECO:0007669"/>
    <property type="project" value="TreeGrafter"/>
</dbReference>
<name>A0A1K0IEJ4_CUPNE</name>
<evidence type="ECO:0000256" key="5">
    <source>
        <dbReference type="ARBA" id="ARBA00023163"/>
    </source>
</evidence>
<dbReference type="Pfam" id="PF00126">
    <property type="entry name" value="HTH_1"/>
    <property type="match status" value="1"/>
</dbReference>
<dbReference type="PANTHER" id="PTHR30293:SF0">
    <property type="entry name" value="NITROGEN ASSIMILATION REGULATORY PROTEIN NAC"/>
    <property type="match status" value="1"/>
</dbReference>
<dbReference type="SUPFAM" id="SSF53850">
    <property type="entry name" value="Periplasmic binding protein-like II"/>
    <property type="match status" value="1"/>
</dbReference>
<evidence type="ECO:0000313" key="7">
    <source>
        <dbReference type="EMBL" id="SCU75307.1"/>
    </source>
</evidence>
<accession>A0A1K0IEJ4</accession>
<keyword evidence="4" id="KW-0010">Activator</keyword>
<keyword evidence="3" id="KW-0238">DNA-binding</keyword>
<protein>
    <submittedName>
        <fullName evidence="7">Transcriptional regulator LysR family</fullName>
    </submittedName>
</protein>
<evidence type="ECO:0000256" key="4">
    <source>
        <dbReference type="ARBA" id="ARBA00023159"/>
    </source>
</evidence>
<feature type="domain" description="HTH lysR-type" evidence="6">
    <location>
        <begin position="1"/>
        <end position="58"/>
    </location>
</feature>
<proteinExistence type="inferred from homology"/>
<keyword evidence="2" id="KW-0805">Transcription regulation</keyword>
<dbReference type="PRINTS" id="PR00039">
    <property type="entry name" value="HTHLYSR"/>
</dbReference>
<dbReference type="GO" id="GO:0003677">
    <property type="term" value="F:DNA binding"/>
    <property type="evidence" value="ECO:0007669"/>
    <property type="project" value="UniProtKB-KW"/>
</dbReference>
<organism evidence="7">
    <name type="scientific">Cupriavidus necator</name>
    <name type="common">Alcaligenes eutrophus</name>
    <name type="synonym">Ralstonia eutropha</name>
    <dbReference type="NCBI Taxonomy" id="106590"/>
    <lineage>
        <taxon>Bacteria</taxon>
        <taxon>Pseudomonadati</taxon>
        <taxon>Pseudomonadota</taxon>
        <taxon>Betaproteobacteria</taxon>
        <taxon>Burkholderiales</taxon>
        <taxon>Burkholderiaceae</taxon>
        <taxon>Cupriavidus</taxon>
    </lineage>
</organism>
<dbReference type="InterPro" id="IPR005119">
    <property type="entry name" value="LysR_subst-bd"/>
</dbReference>
<dbReference type="FunFam" id="1.10.10.10:FF:000001">
    <property type="entry name" value="LysR family transcriptional regulator"/>
    <property type="match status" value="1"/>
</dbReference>
<dbReference type="EMBL" id="FMSH01000149">
    <property type="protein sequence ID" value="SCU75307.1"/>
    <property type="molecule type" value="Genomic_DNA"/>
</dbReference>
<evidence type="ECO:0000256" key="2">
    <source>
        <dbReference type="ARBA" id="ARBA00023015"/>
    </source>
</evidence>
<sequence length="309" mass="32768">MDIKQLRALLAIAETGSATKAAELLRIVQPAVSRHVRLLEEELGVELFERERHGMVLTDAGRTLVEYGRRALQELDQAKAEIKPASGAISGTAVIGLLASTCELLAAELVATVKARHPQLVVRLNVGYAGNLLQWLEAGDVEVALLYDTKSSPGLHVEALLDEQLYLVGPAGSLAPGEEQTVESFRDLPLILPNAPHGLRSVVEHACAVAGFSPTIAVETNSLAVQKNLVAKGFGHTVLPSSAVSEEMEEGILAGAPIVSPNLSRRIVLAHAATRRLTPAASFVCAELVALMKRLVLDGAWPGASWISA</sequence>
<evidence type="ECO:0000256" key="1">
    <source>
        <dbReference type="ARBA" id="ARBA00009437"/>
    </source>
</evidence>
<dbReference type="GO" id="GO:0003700">
    <property type="term" value="F:DNA-binding transcription factor activity"/>
    <property type="evidence" value="ECO:0007669"/>
    <property type="project" value="InterPro"/>
</dbReference>
<keyword evidence="5" id="KW-0804">Transcription</keyword>
<dbReference type="CDD" id="cd08433">
    <property type="entry name" value="PBP2_Nac"/>
    <property type="match status" value="1"/>
</dbReference>
<reference evidence="7" key="1">
    <citation type="submission" date="2016-09" db="EMBL/GenBank/DDBJ databases">
        <authorList>
            <person name="Capua I."/>
            <person name="De Benedictis P."/>
            <person name="Joannis T."/>
            <person name="Lombin L.H."/>
            <person name="Cattoli G."/>
        </authorList>
    </citation>
    <scope>NUCLEOTIDE SEQUENCE</scope>
    <source>
        <strain evidence="7">B9</strain>
    </source>
</reference>
<dbReference type="RefSeq" id="WP_340523623.1">
    <property type="nucleotide sequence ID" value="NZ_FMSH01000149.1"/>
</dbReference>
<comment type="similarity">
    <text evidence="1">Belongs to the LysR transcriptional regulatory family.</text>
</comment>
<dbReference type="Gene3D" id="1.10.10.10">
    <property type="entry name" value="Winged helix-like DNA-binding domain superfamily/Winged helix DNA-binding domain"/>
    <property type="match status" value="1"/>
</dbReference>
<dbReference type="AlphaFoldDB" id="A0A1K0IEJ4"/>
<gene>
    <name evidence="7" type="ORF">CNECB9_2320075</name>
</gene>
<dbReference type="SUPFAM" id="SSF46785">
    <property type="entry name" value="Winged helix' DNA-binding domain"/>
    <property type="match status" value="1"/>
</dbReference>
<dbReference type="PROSITE" id="PS50931">
    <property type="entry name" value="HTH_LYSR"/>
    <property type="match status" value="1"/>
</dbReference>
<dbReference type="InterPro" id="IPR036390">
    <property type="entry name" value="WH_DNA-bd_sf"/>
</dbReference>
<dbReference type="PANTHER" id="PTHR30293">
    <property type="entry name" value="TRANSCRIPTIONAL REGULATORY PROTEIN NAC-RELATED"/>
    <property type="match status" value="1"/>
</dbReference>
<dbReference type="Pfam" id="PF03466">
    <property type="entry name" value="LysR_substrate"/>
    <property type="match status" value="1"/>
</dbReference>
<dbReference type="InterPro" id="IPR000847">
    <property type="entry name" value="LysR_HTH_N"/>
</dbReference>
<evidence type="ECO:0000259" key="6">
    <source>
        <dbReference type="PROSITE" id="PS50931"/>
    </source>
</evidence>
<dbReference type="InterPro" id="IPR036388">
    <property type="entry name" value="WH-like_DNA-bd_sf"/>
</dbReference>
<dbReference type="Gene3D" id="3.40.190.290">
    <property type="match status" value="1"/>
</dbReference>